<dbReference type="AlphaFoldDB" id="A0A1W1YE11"/>
<evidence type="ECO:0000313" key="3">
    <source>
        <dbReference type="Proteomes" id="UP000192790"/>
    </source>
</evidence>
<feature type="signal peptide" evidence="1">
    <location>
        <begin position="1"/>
        <end position="26"/>
    </location>
</feature>
<keyword evidence="1" id="KW-0732">Signal</keyword>
<protein>
    <recommendedName>
        <fullName evidence="4">DUF3160 domain-containing protein</fullName>
    </recommendedName>
</protein>
<proteinExistence type="predicted"/>
<evidence type="ECO:0008006" key="4">
    <source>
        <dbReference type="Google" id="ProtNLM"/>
    </source>
</evidence>
<dbReference type="OrthoDB" id="353549at2"/>
<dbReference type="EMBL" id="FWXW01000001">
    <property type="protein sequence ID" value="SMC34460.1"/>
    <property type="molecule type" value="Genomic_DNA"/>
</dbReference>
<dbReference type="RefSeq" id="WP_084233012.1">
    <property type="nucleotide sequence ID" value="NZ_FWXW01000001.1"/>
</dbReference>
<sequence>MNTSKRILRTASLALCAALLAGVVSGCGQSTVQATPTPAYGAINLSFQPDFNKAGEDYTPVEVTPVVADYAVNPDLSNVVNLDQFPNLTAEQKEKLAANGFVAAPGSQEQLFYIYEDNTYKKIPNFVTTDSVLQVYHIFYDYALRSTEGTSLIPEAMTLNENMLAQLQKEYEGITDSAVKAEAMKVLGYFGAAQLAFGGTLPENFPSEVKDLVESEMELVNAADGRHPSPLFGYEIDYSLFTPRGHYTRSDELKQYFLGMSWYGVVPFPLYESDGKTRDTESAMRAIIAATALCRLPESDGGALWENLYSTTSFFVGEADDVTPYQIAEIVQKVYGDNPDLNEIADEGKMDSFYTEAEALPEPQINAKNDLALANGEDVRSGLQMRFMGQRYIPDSEILQELTESVVRPFPTGLDVFAALGSQRAADLIAQIYKPTETWPEYTEHFNSMKEKFTNLSDSTWRSNMYYAWLWTQNSLTGEYGQGYPMFMRNTAWQDKSLATALGSWAEMRHDTILYAKGSAAECGGFDEPPVVRAYVEPNAELYNRLLWLTAYSRENLSARGVLPDNIADTCQRFEEMLTFLRDCSVKELQGEDLTSEEYDSLLTYGGLLESLTSNCTENGYKWFQIESETDRNMAVIADVHTAIPGGYLEEGVGSAAELYVIVPMGGELYLTRGAMFDYYEFVSQERLTDEAWQSMLKTDAPDRPPFVSSFTAGAATEVPAPDEPYSTGC</sequence>
<gene>
    <name evidence="2" type="ORF">SAMN02745168_0360</name>
</gene>
<dbReference type="STRING" id="1122930.SAMN02745168_0360"/>
<reference evidence="2 3" key="1">
    <citation type="submission" date="2017-04" db="EMBL/GenBank/DDBJ databases">
        <authorList>
            <person name="Afonso C.L."/>
            <person name="Miller P.J."/>
            <person name="Scott M.A."/>
            <person name="Spackman E."/>
            <person name="Goraichik I."/>
            <person name="Dimitrov K.M."/>
            <person name="Suarez D.L."/>
            <person name="Swayne D.E."/>
        </authorList>
    </citation>
    <scope>NUCLEOTIDE SEQUENCE [LARGE SCALE GENOMIC DNA]</scope>
    <source>
        <strain evidence="2 3">DSM 12816</strain>
    </source>
</reference>
<keyword evidence="3" id="KW-1185">Reference proteome</keyword>
<dbReference type="InterPro" id="IPR022601">
    <property type="entry name" value="DUF3160"/>
</dbReference>
<name>A0A1W1YE11_9FIRM</name>
<feature type="chain" id="PRO_5039287031" description="DUF3160 domain-containing protein" evidence="1">
    <location>
        <begin position="27"/>
        <end position="730"/>
    </location>
</feature>
<accession>A0A1W1YE11</accession>
<dbReference type="Proteomes" id="UP000192790">
    <property type="component" value="Unassembled WGS sequence"/>
</dbReference>
<dbReference type="SMART" id="SM01325">
    <property type="entry name" value="DUF3160"/>
    <property type="match status" value="1"/>
</dbReference>
<dbReference type="Pfam" id="PF11369">
    <property type="entry name" value="DUF3160"/>
    <property type="match status" value="1"/>
</dbReference>
<dbReference type="PROSITE" id="PS51257">
    <property type="entry name" value="PROKAR_LIPOPROTEIN"/>
    <property type="match status" value="1"/>
</dbReference>
<evidence type="ECO:0000313" key="2">
    <source>
        <dbReference type="EMBL" id="SMC34460.1"/>
    </source>
</evidence>
<evidence type="ECO:0000256" key="1">
    <source>
        <dbReference type="SAM" id="SignalP"/>
    </source>
</evidence>
<organism evidence="2 3">
    <name type="scientific">Papillibacter cinnamivorans DSM 12816</name>
    <dbReference type="NCBI Taxonomy" id="1122930"/>
    <lineage>
        <taxon>Bacteria</taxon>
        <taxon>Bacillati</taxon>
        <taxon>Bacillota</taxon>
        <taxon>Clostridia</taxon>
        <taxon>Eubacteriales</taxon>
        <taxon>Oscillospiraceae</taxon>
        <taxon>Papillibacter</taxon>
    </lineage>
</organism>